<dbReference type="EMBL" id="CP041040">
    <property type="protein sequence ID" value="QDE34142.1"/>
    <property type="molecule type" value="Genomic_DNA"/>
</dbReference>
<accession>A0A4Y5YMU3</accession>
<reference evidence="1 2" key="1">
    <citation type="submission" date="2019-06" db="EMBL/GenBank/DDBJ databases">
        <title>Complete genome of Microbacterium foliorum M2.</title>
        <authorList>
            <person name="Cao G."/>
        </authorList>
    </citation>
    <scope>NUCLEOTIDE SEQUENCE [LARGE SCALE GENOMIC DNA]</scope>
    <source>
        <strain evidence="1 2">M2</strain>
    </source>
</reference>
<dbReference type="RefSeq" id="WP_140036415.1">
    <property type="nucleotide sequence ID" value="NZ_CP041040.1"/>
</dbReference>
<organism evidence="1 2">
    <name type="scientific">Microbacterium foliorum</name>
    <dbReference type="NCBI Taxonomy" id="104336"/>
    <lineage>
        <taxon>Bacteria</taxon>
        <taxon>Bacillati</taxon>
        <taxon>Actinomycetota</taxon>
        <taxon>Actinomycetes</taxon>
        <taxon>Micrococcales</taxon>
        <taxon>Microbacteriaceae</taxon>
        <taxon>Microbacterium</taxon>
    </lineage>
</organism>
<evidence type="ECO:0000313" key="2">
    <source>
        <dbReference type="Proteomes" id="UP000316125"/>
    </source>
</evidence>
<dbReference type="AlphaFoldDB" id="A0A4Y5YMU3"/>
<gene>
    <name evidence="1" type="ORF">FIV50_04645</name>
</gene>
<proteinExistence type="predicted"/>
<protein>
    <submittedName>
        <fullName evidence="1">Uncharacterized protein</fullName>
    </submittedName>
</protein>
<evidence type="ECO:0000313" key="1">
    <source>
        <dbReference type="EMBL" id="QDE34142.1"/>
    </source>
</evidence>
<dbReference type="OrthoDB" id="9788068at2"/>
<sequence>MPEYDEQALRGDANNSWQPWSLRLQGWVQEIDALELDLPTFSIVSGADRLHAAVTSQLSSIRDYVHDGEEVFEGIARALLDNAIEYMEMEDYSQEEIRRVETEMDSL</sequence>
<name>A0A4Y5YMU3_9MICO</name>
<dbReference type="Proteomes" id="UP000316125">
    <property type="component" value="Chromosome"/>
</dbReference>